<dbReference type="PANTHER" id="PTHR32332">
    <property type="entry name" value="2-NITROPROPANE DIOXYGENASE"/>
    <property type="match status" value="1"/>
</dbReference>
<evidence type="ECO:0000256" key="2">
    <source>
        <dbReference type="ARBA" id="ARBA00022643"/>
    </source>
</evidence>
<dbReference type="GO" id="GO:0018580">
    <property type="term" value="F:nitronate monooxygenase activity"/>
    <property type="evidence" value="ECO:0007669"/>
    <property type="project" value="InterPro"/>
</dbReference>
<dbReference type="STRING" id="4558.A0A1B6PJ81"/>
<dbReference type="AlphaFoldDB" id="A0A1B6PJ81"/>
<evidence type="ECO:0000256" key="3">
    <source>
        <dbReference type="ARBA" id="ARBA00023002"/>
    </source>
</evidence>
<dbReference type="EMBL" id="CM000766">
    <property type="protein sequence ID" value="KXG25731.1"/>
    <property type="molecule type" value="Genomic_DNA"/>
</dbReference>
<keyword evidence="2" id="KW-0288">FMN</keyword>
<name>A0A1B6PJ81_SORBI</name>
<dbReference type="SUPFAM" id="SSF51412">
    <property type="entry name" value="Inosine monophosphate dehydrogenase (IMPDH)"/>
    <property type="match status" value="1"/>
</dbReference>
<dbReference type="ExpressionAtlas" id="A0A1B6PJ81">
    <property type="expression patterns" value="baseline and differential"/>
</dbReference>
<dbReference type="Proteomes" id="UP000000768">
    <property type="component" value="Chromosome 7"/>
</dbReference>
<evidence type="ECO:0008006" key="6">
    <source>
        <dbReference type="Google" id="ProtNLM"/>
    </source>
</evidence>
<reference evidence="4 5" key="1">
    <citation type="journal article" date="2009" name="Nature">
        <title>The Sorghum bicolor genome and the diversification of grasses.</title>
        <authorList>
            <person name="Paterson A.H."/>
            <person name="Bowers J.E."/>
            <person name="Bruggmann R."/>
            <person name="Dubchak I."/>
            <person name="Grimwood J."/>
            <person name="Gundlach H."/>
            <person name="Haberer G."/>
            <person name="Hellsten U."/>
            <person name="Mitros T."/>
            <person name="Poliakov A."/>
            <person name="Schmutz J."/>
            <person name="Spannagl M."/>
            <person name="Tang H."/>
            <person name="Wang X."/>
            <person name="Wicker T."/>
            <person name="Bharti A.K."/>
            <person name="Chapman J."/>
            <person name="Feltus F.A."/>
            <person name="Gowik U."/>
            <person name="Grigoriev I.V."/>
            <person name="Lyons E."/>
            <person name="Maher C.A."/>
            <person name="Martis M."/>
            <person name="Narechania A."/>
            <person name="Otillar R.P."/>
            <person name="Penning B.W."/>
            <person name="Salamov A.A."/>
            <person name="Wang Y."/>
            <person name="Zhang L."/>
            <person name="Carpita N.C."/>
            <person name="Freeling M."/>
            <person name="Gingle A.R."/>
            <person name="Hash C.T."/>
            <person name="Keller B."/>
            <person name="Klein P."/>
            <person name="Kresovich S."/>
            <person name="McCann M.C."/>
            <person name="Ming R."/>
            <person name="Peterson D.G."/>
            <person name="Mehboob-ur-Rahman"/>
            <person name="Ware D."/>
            <person name="Westhoff P."/>
            <person name="Mayer K.F."/>
            <person name="Messing J."/>
            <person name="Rokhsar D.S."/>
        </authorList>
    </citation>
    <scope>NUCLEOTIDE SEQUENCE [LARGE SCALE GENOMIC DNA]</scope>
    <source>
        <strain evidence="5">cv. BTx623</strain>
    </source>
</reference>
<dbReference type="GO" id="GO:0016491">
    <property type="term" value="F:oxidoreductase activity"/>
    <property type="evidence" value="ECO:0000318"/>
    <property type="project" value="GO_Central"/>
</dbReference>
<dbReference type="Gene3D" id="3.20.20.70">
    <property type="entry name" value="Aldolase class I"/>
    <property type="match status" value="1"/>
</dbReference>
<keyword evidence="3" id="KW-0560">Oxidoreductase</keyword>
<sequence length="336" mass="36104">MPSGWRGILGFDYGIVQAPLGPDISGPDLVAAVANAGAIGLLRLPDWPAPDHVRELIRKTRSLTSKPFGAAIVLAFPHEDNLRVVLEEKLAVLQVYWGDFPKESVQQAHRAGVKVLHQVGSLEEAAKAKEAGVDGIIVQGREAGGHVIGQEGLFPQLPRVADLVSDSGIPVIAAGGIVDGRGYVAALALGAQGVCLGTRFLATEESFAHPIYKQKLIEMSRTGYTNIFGRARWPGAPQRVLETPFYVEWKDNFPDQETEENHPIIGHSIIHGVHKDIRRFAGTVPNATATGDINIMAMYAGQGVGLIKEIVPAAEVVKSLVAEAKEVIREKLSGYQ</sequence>
<protein>
    <recommendedName>
        <fullName evidence="6">Nitronate monooxygenase domain-containing protein</fullName>
    </recommendedName>
</protein>
<dbReference type="Gramene" id="KXG25731">
    <property type="protein sequence ID" value="KXG25731"/>
    <property type="gene ID" value="SORBI_3007G225300"/>
</dbReference>
<keyword evidence="1" id="KW-0285">Flavoprotein</keyword>
<dbReference type="FunCoup" id="A0A1B6PJ81">
    <property type="interactions" value="780"/>
</dbReference>
<dbReference type="InterPro" id="IPR013785">
    <property type="entry name" value="Aldolase_TIM"/>
</dbReference>
<keyword evidence="5" id="KW-1185">Reference proteome</keyword>
<accession>A0A1B6PJ81</accession>
<dbReference type="PANTHER" id="PTHR32332:SF37">
    <property type="entry name" value="NITRONATE MONOOXYGENASE DOMAIN-CONTAINING PROTEIN"/>
    <property type="match status" value="1"/>
</dbReference>
<gene>
    <name evidence="4" type="ORF">SORBI_3007G225300</name>
</gene>
<dbReference type="eggNOG" id="ENOG502QQW7">
    <property type="taxonomic scope" value="Eukaryota"/>
</dbReference>
<dbReference type="InParanoid" id="A0A1B6PJ81"/>
<dbReference type="InterPro" id="IPR004136">
    <property type="entry name" value="NMO"/>
</dbReference>
<dbReference type="OMA" id="IDDLPSC"/>
<dbReference type="CDD" id="cd04730">
    <property type="entry name" value="NPD_like"/>
    <property type="match status" value="1"/>
</dbReference>
<dbReference type="Pfam" id="PF03060">
    <property type="entry name" value="NMO"/>
    <property type="match status" value="1"/>
</dbReference>
<reference evidence="5" key="2">
    <citation type="journal article" date="2018" name="Plant J.">
        <title>The Sorghum bicolor reference genome: improved assembly, gene annotations, a transcriptome atlas, and signatures of genome organization.</title>
        <authorList>
            <person name="McCormick R.F."/>
            <person name="Truong S.K."/>
            <person name="Sreedasyam A."/>
            <person name="Jenkins J."/>
            <person name="Shu S."/>
            <person name="Sims D."/>
            <person name="Kennedy M."/>
            <person name="Amirebrahimi M."/>
            <person name="Weers B.D."/>
            <person name="McKinley B."/>
            <person name="Mattison A."/>
            <person name="Morishige D.T."/>
            <person name="Grimwood J."/>
            <person name="Schmutz J."/>
            <person name="Mullet J.E."/>
        </authorList>
    </citation>
    <scope>NUCLEOTIDE SEQUENCE [LARGE SCALE GENOMIC DNA]</scope>
    <source>
        <strain evidence="5">cv. BTx623</strain>
    </source>
</reference>
<evidence type="ECO:0000313" key="4">
    <source>
        <dbReference type="EMBL" id="KXG25731.1"/>
    </source>
</evidence>
<evidence type="ECO:0000256" key="1">
    <source>
        <dbReference type="ARBA" id="ARBA00022630"/>
    </source>
</evidence>
<evidence type="ECO:0000313" key="5">
    <source>
        <dbReference type="Proteomes" id="UP000000768"/>
    </source>
</evidence>
<proteinExistence type="predicted"/>
<organism evidence="4 5">
    <name type="scientific">Sorghum bicolor</name>
    <name type="common">Sorghum</name>
    <name type="synonym">Sorghum vulgare</name>
    <dbReference type="NCBI Taxonomy" id="4558"/>
    <lineage>
        <taxon>Eukaryota</taxon>
        <taxon>Viridiplantae</taxon>
        <taxon>Streptophyta</taxon>
        <taxon>Embryophyta</taxon>
        <taxon>Tracheophyta</taxon>
        <taxon>Spermatophyta</taxon>
        <taxon>Magnoliopsida</taxon>
        <taxon>Liliopsida</taxon>
        <taxon>Poales</taxon>
        <taxon>Poaceae</taxon>
        <taxon>PACMAD clade</taxon>
        <taxon>Panicoideae</taxon>
        <taxon>Andropogonodae</taxon>
        <taxon>Andropogoneae</taxon>
        <taxon>Sorghinae</taxon>
        <taxon>Sorghum</taxon>
    </lineage>
</organism>
<dbReference type="OrthoDB" id="10265891at2759"/>